<dbReference type="OrthoDB" id="7030830at2"/>
<evidence type="ECO:0000256" key="6">
    <source>
        <dbReference type="ARBA" id="ARBA00022692"/>
    </source>
</evidence>
<accession>A0A0J6G7B1</accession>
<dbReference type="GO" id="GO:0071973">
    <property type="term" value="P:bacterial-type flagellum-dependent cell motility"/>
    <property type="evidence" value="ECO:0007669"/>
    <property type="project" value="InterPro"/>
</dbReference>
<evidence type="ECO:0000256" key="3">
    <source>
        <dbReference type="ARBA" id="ARBA00008281"/>
    </source>
</evidence>
<keyword evidence="9 10" id="KW-0472">Membrane</keyword>
<dbReference type="RefSeq" id="WP_048361650.1">
    <property type="nucleotide sequence ID" value="NZ_FNUD01000002.1"/>
</dbReference>
<evidence type="ECO:0000256" key="5">
    <source>
        <dbReference type="ARBA" id="ARBA00022500"/>
    </source>
</evidence>
<organism evidence="11 12">
    <name type="scientific">Pseudomonas deceptionensis</name>
    <dbReference type="NCBI Taxonomy" id="882211"/>
    <lineage>
        <taxon>Bacteria</taxon>
        <taxon>Pseudomonadati</taxon>
        <taxon>Pseudomonadota</taxon>
        <taxon>Gammaproteobacteria</taxon>
        <taxon>Pseudomonadales</taxon>
        <taxon>Pseudomonadaceae</taxon>
        <taxon>Pseudomonas</taxon>
    </lineage>
</organism>
<evidence type="ECO:0000256" key="1">
    <source>
        <dbReference type="ARBA" id="ARBA00002254"/>
    </source>
</evidence>
<gene>
    <name evidence="11" type="ORF">SAMN04489800_3457</name>
</gene>
<dbReference type="InterPro" id="IPR005503">
    <property type="entry name" value="FliL"/>
</dbReference>
<keyword evidence="6 10" id="KW-0812">Transmembrane</keyword>
<keyword evidence="12" id="KW-1185">Reference proteome</keyword>
<dbReference type="EMBL" id="FNUD01000002">
    <property type="protein sequence ID" value="SEE99779.1"/>
    <property type="molecule type" value="Genomic_DNA"/>
</dbReference>
<proteinExistence type="inferred from homology"/>
<comment type="function">
    <text evidence="1 10">Controls the rotational direction of flagella during chemotaxis.</text>
</comment>
<evidence type="ECO:0000256" key="7">
    <source>
        <dbReference type="ARBA" id="ARBA00022779"/>
    </source>
</evidence>
<dbReference type="GO" id="GO:0005886">
    <property type="term" value="C:plasma membrane"/>
    <property type="evidence" value="ECO:0007669"/>
    <property type="project" value="UniProtKB-SubCell"/>
</dbReference>
<evidence type="ECO:0000313" key="11">
    <source>
        <dbReference type="EMBL" id="SEE99779.1"/>
    </source>
</evidence>
<keyword evidence="4" id="KW-1003">Cell membrane</keyword>
<evidence type="ECO:0000256" key="4">
    <source>
        <dbReference type="ARBA" id="ARBA00022475"/>
    </source>
</evidence>
<protein>
    <recommendedName>
        <fullName evidence="10">Flagellar protein FliL</fullName>
    </recommendedName>
</protein>
<dbReference type="PATRIC" id="fig|882211.3.peg.4043"/>
<reference evidence="11" key="1">
    <citation type="submission" date="2016-10" db="EMBL/GenBank/DDBJ databases">
        <authorList>
            <person name="Varghese N."/>
            <person name="Submissions S."/>
        </authorList>
    </citation>
    <scope>NUCLEOTIDE SEQUENCE [LARGE SCALE GENOMIC DNA]</scope>
    <source>
        <strain evidence="11">LMG 25555</strain>
    </source>
</reference>
<comment type="caution">
    <text evidence="11">The sequence shown here is derived from an EMBL/GenBank/DDBJ whole genome shotgun (WGS) entry which is preliminary data.</text>
</comment>
<keyword evidence="8 10" id="KW-1133">Transmembrane helix</keyword>
<sequence length="153" mass="16898">MLMSRVILLVVGLNTVITVGSVVLGYLYLAPAVTASSASKSEAEAPRKVTDYGFYPIEKIVLNLPEQSRERYFVLDLALQADHKVPVSTFKLIEPLVRSSVITSLSRLKFSELRLLAVADVQSRIEEQLKQDFASKGMEVPFTSVLVSKLLAQ</sequence>
<keyword evidence="10" id="KW-0997">Cell inner membrane</keyword>
<dbReference type="AlphaFoldDB" id="A0A0J6G7B1"/>
<dbReference type="GO" id="GO:0006935">
    <property type="term" value="P:chemotaxis"/>
    <property type="evidence" value="ECO:0007669"/>
    <property type="project" value="UniProtKB-KW"/>
</dbReference>
<evidence type="ECO:0000256" key="10">
    <source>
        <dbReference type="RuleBase" id="RU364125"/>
    </source>
</evidence>
<keyword evidence="7 10" id="KW-0283">Flagellar rotation</keyword>
<feature type="transmembrane region" description="Helical" evidence="10">
    <location>
        <begin position="7"/>
        <end position="29"/>
    </location>
</feature>
<keyword evidence="11" id="KW-0966">Cell projection</keyword>
<dbReference type="Proteomes" id="UP000183613">
    <property type="component" value="Unassembled WGS sequence"/>
</dbReference>
<keyword evidence="5 10" id="KW-0145">Chemotaxis</keyword>
<evidence type="ECO:0000256" key="9">
    <source>
        <dbReference type="ARBA" id="ARBA00023136"/>
    </source>
</evidence>
<evidence type="ECO:0000313" key="12">
    <source>
        <dbReference type="Proteomes" id="UP000183613"/>
    </source>
</evidence>
<name>A0A0J6G7B1_PSEDM</name>
<evidence type="ECO:0000256" key="8">
    <source>
        <dbReference type="ARBA" id="ARBA00022989"/>
    </source>
</evidence>
<comment type="similarity">
    <text evidence="3 10">Belongs to the FliL family.</text>
</comment>
<evidence type="ECO:0000256" key="2">
    <source>
        <dbReference type="ARBA" id="ARBA00004162"/>
    </source>
</evidence>
<dbReference type="GO" id="GO:0009425">
    <property type="term" value="C:bacterial-type flagellum basal body"/>
    <property type="evidence" value="ECO:0007669"/>
    <property type="project" value="InterPro"/>
</dbReference>
<keyword evidence="11" id="KW-0282">Flagellum</keyword>
<comment type="subcellular location">
    <subcellularLocation>
        <location evidence="10">Cell inner membrane</location>
    </subcellularLocation>
    <subcellularLocation>
        <location evidence="2">Cell membrane</location>
        <topology evidence="2">Single-pass membrane protein</topology>
    </subcellularLocation>
</comment>
<dbReference type="Pfam" id="PF03748">
    <property type="entry name" value="FliL"/>
    <property type="match status" value="1"/>
</dbReference>
<keyword evidence="11" id="KW-0969">Cilium</keyword>